<dbReference type="AlphaFoldDB" id="A0A482TE70"/>
<dbReference type="InterPro" id="IPR036390">
    <property type="entry name" value="WH_DNA-bd_sf"/>
</dbReference>
<protein>
    <submittedName>
        <fullName evidence="3">DUF1724 domain-containing protein</fullName>
    </submittedName>
</protein>
<accession>A0A482TE70</accession>
<sequence>MDVALEEIEFLALSANRVEVLDALRKASLTRHELEAETDASQPTLGRILRDFTDRGWIEHDGNRYAATATGRLVAAAFTDLLETMETELKLRDVVEWLPTEEMDFDLRRLADATITVPTRTKPGAPVQRVLELLRESTHVQIFSHAFNEQSLDVVREQTVAGSQTFEGVFSPDALDAIAHDSTLRQRLEDLLDADAAEIRLHDEPIPLAVTITDDVVHLLLRDEDGLLRAALDTDDDAVLSWARDMHEQYWQAASPLDASDLH</sequence>
<comment type="caution">
    <text evidence="3">The sequence shown here is derived from an EMBL/GenBank/DDBJ whole genome shotgun (WGS) entry which is preliminary data.</text>
</comment>
<dbReference type="SUPFAM" id="SSF46785">
    <property type="entry name" value="Winged helix' DNA-binding domain"/>
    <property type="match status" value="1"/>
</dbReference>
<dbReference type="InterPro" id="IPR057527">
    <property type="entry name" value="HVO_A0261-like_N"/>
</dbReference>
<dbReference type="Pfam" id="PF08350">
    <property type="entry name" value="FilR1_middle"/>
    <property type="match status" value="1"/>
</dbReference>
<feature type="domain" description="HVO-A0261-like N-terminal" evidence="2">
    <location>
        <begin position="6"/>
        <end position="89"/>
    </location>
</feature>
<proteinExistence type="predicted"/>
<dbReference type="InterPro" id="IPR036388">
    <property type="entry name" value="WH-like_DNA-bd_sf"/>
</dbReference>
<name>A0A482TE70_9EURY</name>
<evidence type="ECO:0000313" key="3">
    <source>
        <dbReference type="EMBL" id="RYJ15167.1"/>
    </source>
</evidence>
<feature type="domain" description="Methanogenesis regulatory protein FilR1 middle" evidence="1">
    <location>
        <begin position="123"/>
        <end position="252"/>
    </location>
</feature>
<dbReference type="EMBL" id="RZHH01000002">
    <property type="protein sequence ID" value="RYJ15167.1"/>
    <property type="molecule type" value="Genomic_DNA"/>
</dbReference>
<dbReference type="Gene3D" id="1.10.10.10">
    <property type="entry name" value="Winged helix-like DNA-binding domain superfamily/Winged helix DNA-binding domain"/>
    <property type="match status" value="1"/>
</dbReference>
<evidence type="ECO:0000259" key="2">
    <source>
        <dbReference type="Pfam" id="PF25213"/>
    </source>
</evidence>
<dbReference type="RefSeq" id="WP_006053663.1">
    <property type="nucleotide sequence ID" value="NZ_RZHH01000002.1"/>
</dbReference>
<evidence type="ECO:0000313" key="4">
    <source>
        <dbReference type="Proteomes" id="UP000294028"/>
    </source>
</evidence>
<dbReference type="OMA" id="YLPTHAM"/>
<dbReference type="InterPro" id="IPR013561">
    <property type="entry name" value="FilR1_middle_dom"/>
</dbReference>
<dbReference type="Proteomes" id="UP000294028">
    <property type="component" value="Unassembled WGS sequence"/>
</dbReference>
<organism evidence="3 4">
    <name type="scientific">Halogeometricum borinquense</name>
    <dbReference type="NCBI Taxonomy" id="60847"/>
    <lineage>
        <taxon>Archaea</taxon>
        <taxon>Methanobacteriati</taxon>
        <taxon>Methanobacteriota</taxon>
        <taxon>Stenosarchaea group</taxon>
        <taxon>Halobacteria</taxon>
        <taxon>Halobacteriales</taxon>
        <taxon>Haloferacaceae</taxon>
        <taxon>Halogeometricum</taxon>
    </lineage>
</organism>
<dbReference type="GeneID" id="9992662"/>
<gene>
    <name evidence="3" type="ORF">ELS19_15250</name>
</gene>
<evidence type="ECO:0000259" key="1">
    <source>
        <dbReference type="Pfam" id="PF08350"/>
    </source>
</evidence>
<reference evidence="3 4" key="1">
    <citation type="submission" date="2018-12" db="EMBL/GenBank/DDBJ databases">
        <title>Genome analysis provides insights into bioremediation potentialities of Halogeometricum borinquense strain N11.</title>
        <authorList>
            <person name="Najjari A."/>
            <person name="Youssef N."/>
            <person name="Fhoula I."/>
            <person name="Ben Dhia O."/>
            <person name="Mahjoubi M."/>
            <person name="Ouzari H.I."/>
            <person name="Cherif A."/>
        </authorList>
    </citation>
    <scope>NUCLEOTIDE SEQUENCE [LARGE SCALE GENOMIC DNA]</scope>
    <source>
        <strain evidence="3 4">N11</strain>
    </source>
</reference>
<dbReference type="Pfam" id="PF25213">
    <property type="entry name" value="HVO_A0261_N"/>
    <property type="match status" value="1"/>
</dbReference>